<reference evidence="2 3" key="1">
    <citation type="submission" date="2019-02" db="EMBL/GenBank/DDBJ databases">
        <title>From farm to fork: dissemination of Tn554::fexA-optrA in linezolid-resistant Enterococcus faecalis clones from chicken feces and meat in Tunisia.</title>
        <authorList>
            <person name="Tedim A.P."/>
            <person name="Elghaieb H."/>
            <person name="Abbassi M.S."/>
            <person name="Novais C."/>
            <person name="Hassen A."/>
            <person name="Peixe L."/>
            <person name="Freitas A.R."/>
        </authorList>
    </citation>
    <scope>NUCLEOTIDE SEQUENCE [LARGE SCALE GENOMIC DNA]</scope>
    <source>
        <strain evidence="2 3">728T</strain>
    </source>
</reference>
<dbReference type="GO" id="GO:0003887">
    <property type="term" value="F:DNA-directed DNA polymerase activity"/>
    <property type="evidence" value="ECO:0007669"/>
    <property type="project" value="InterPro"/>
</dbReference>
<dbReference type="AlphaFoldDB" id="A0A8B3RNY6"/>
<organism evidence="2 3">
    <name type="scientific">Enterococcus faecalis</name>
    <name type="common">Streptococcus faecalis</name>
    <dbReference type="NCBI Taxonomy" id="1351"/>
    <lineage>
        <taxon>Bacteria</taxon>
        <taxon>Bacillati</taxon>
        <taxon>Bacillota</taxon>
        <taxon>Bacilli</taxon>
        <taxon>Lactobacillales</taxon>
        <taxon>Enterococcaceae</taxon>
        <taxon>Enterococcus</taxon>
    </lineage>
</organism>
<dbReference type="RefSeq" id="WP_025188181.1">
    <property type="nucleotide sequence ID" value="NZ_BLPY01000032.1"/>
</dbReference>
<accession>A0A8B3RNY6</accession>
<comment type="similarity">
    <text evidence="1">Belongs to the initiator RepB protein family.</text>
</comment>
<dbReference type="InterPro" id="IPR036388">
    <property type="entry name" value="WH-like_DNA-bd_sf"/>
</dbReference>
<protein>
    <submittedName>
        <fullName evidence="2">RepB family plasmid replication initiator protein</fullName>
    </submittedName>
</protein>
<name>A0A8B3RNY6_ENTFL</name>
<dbReference type="Proteomes" id="UP000292223">
    <property type="component" value="Unassembled WGS sequence"/>
</dbReference>
<evidence type="ECO:0000313" key="3">
    <source>
        <dbReference type="Proteomes" id="UP000292223"/>
    </source>
</evidence>
<sequence length="243" mass="28266">MNEKSELAVKYQNELNLVALKQFNAKEMNLFFALCARMKDKGLDSIIFSFEELKELSDYKMTAIKAFTNDLDSLYSKMLQLTYRNEYDDDGSFRRFVLFTGFDVNVKKQTVEVSINPKLEGILNGLTTEFSRFELSAFTAIRSTYAKTLFRLLMQYRSTGYYTVSIDEFKEIMDIPKSYTQMGQIDQRVIKPAMKELNNYFENLELTKIKAKKGNKIAKLEFTFTGLKTNKPSITMHDWVNGE</sequence>
<comment type="caution">
    <text evidence="2">The sequence shown here is derived from an EMBL/GenBank/DDBJ whole genome shotgun (WGS) entry which is preliminary data.</text>
</comment>
<gene>
    <name evidence="2" type="ORF">EU507_16790</name>
</gene>
<dbReference type="Pfam" id="PF01051">
    <property type="entry name" value="Rep3_N"/>
    <property type="match status" value="1"/>
</dbReference>
<dbReference type="Pfam" id="PF21205">
    <property type="entry name" value="Rep3_C"/>
    <property type="match status" value="1"/>
</dbReference>
<dbReference type="GO" id="GO:0006270">
    <property type="term" value="P:DNA replication initiation"/>
    <property type="evidence" value="ECO:0007669"/>
    <property type="project" value="InterPro"/>
</dbReference>
<evidence type="ECO:0000256" key="1">
    <source>
        <dbReference type="ARBA" id="ARBA00038283"/>
    </source>
</evidence>
<dbReference type="SUPFAM" id="SSF46785">
    <property type="entry name" value="Winged helix' DNA-binding domain"/>
    <property type="match status" value="2"/>
</dbReference>
<dbReference type="EMBL" id="SEWT01000025">
    <property type="protein sequence ID" value="RYU28557.1"/>
    <property type="molecule type" value="Genomic_DNA"/>
</dbReference>
<evidence type="ECO:0000313" key="2">
    <source>
        <dbReference type="EMBL" id="RYU28557.1"/>
    </source>
</evidence>
<dbReference type="Gene3D" id="1.10.10.10">
    <property type="entry name" value="Winged helix-like DNA-binding domain superfamily/Winged helix DNA-binding domain"/>
    <property type="match status" value="2"/>
</dbReference>
<dbReference type="InterPro" id="IPR000525">
    <property type="entry name" value="Initiator_Rep_WH1"/>
</dbReference>
<proteinExistence type="inferred from homology"/>
<dbReference type="InterPro" id="IPR036390">
    <property type="entry name" value="WH_DNA-bd_sf"/>
</dbReference>